<dbReference type="GO" id="GO:0016491">
    <property type="term" value="F:oxidoreductase activity"/>
    <property type="evidence" value="ECO:0007669"/>
    <property type="project" value="InterPro"/>
</dbReference>
<dbReference type="EMBL" id="DYUB01000092">
    <property type="protein sequence ID" value="HJG95998.1"/>
    <property type="molecule type" value="Genomic_DNA"/>
</dbReference>
<gene>
    <name evidence="2" type="ORF">K8V90_02725</name>
</gene>
<protein>
    <submittedName>
        <fullName evidence="2">DsbA family oxidoreductase</fullName>
    </submittedName>
</protein>
<dbReference type="InterPro" id="IPR001853">
    <property type="entry name" value="DSBA-like_thioredoxin_dom"/>
</dbReference>
<comment type="caution">
    <text evidence="2">The sequence shown here is derived from an EMBL/GenBank/DDBJ whole genome shotgun (WGS) entry which is preliminary data.</text>
</comment>
<evidence type="ECO:0000259" key="1">
    <source>
        <dbReference type="Pfam" id="PF01323"/>
    </source>
</evidence>
<evidence type="ECO:0000313" key="2">
    <source>
        <dbReference type="EMBL" id="HJG95998.1"/>
    </source>
</evidence>
<sequence length="235" mass="26922">MKIEIWSDYACPYCYIGERQLEKALESLSGKENIDISYKAFELDPSASYEVTTNTKDRVAKKYGYTSEQAQQMIDNVTRYAKSVGLDYNYDTVPYTNTFDAHRIAKYAETKGKGLEMSEKLFHAYFTENKEMSDHKVLTDIAVELGLDKLEVEDVLKNNKFSEDVRNDEYEANRLRIHAVPFFLINGKYSLSGAQPPEAFENIFEKILQEEKIQAYNLEGISCNSDGCSIALDKK</sequence>
<dbReference type="PANTHER" id="PTHR13887:SF41">
    <property type="entry name" value="THIOREDOXIN SUPERFAMILY PROTEIN"/>
    <property type="match status" value="1"/>
</dbReference>
<dbReference type="Proteomes" id="UP000776700">
    <property type="component" value="Unassembled WGS sequence"/>
</dbReference>
<evidence type="ECO:0000313" key="3">
    <source>
        <dbReference type="Proteomes" id="UP000776700"/>
    </source>
</evidence>
<proteinExistence type="predicted"/>
<dbReference type="AlphaFoldDB" id="A0A921MZJ6"/>
<reference evidence="2" key="1">
    <citation type="journal article" date="2021" name="PeerJ">
        <title>Extensive microbial diversity within the chicken gut microbiome revealed by metagenomics and culture.</title>
        <authorList>
            <person name="Gilroy R."/>
            <person name="Ravi A."/>
            <person name="Getino M."/>
            <person name="Pursley I."/>
            <person name="Horton D.L."/>
            <person name="Alikhan N.F."/>
            <person name="Baker D."/>
            <person name="Gharbi K."/>
            <person name="Hall N."/>
            <person name="Watson M."/>
            <person name="Adriaenssens E.M."/>
            <person name="Foster-Nyarko E."/>
            <person name="Jarju S."/>
            <person name="Secka A."/>
            <person name="Antonio M."/>
            <person name="Oren A."/>
            <person name="Chaudhuri R.R."/>
            <person name="La Ragione R."/>
            <person name="Hildebrand F."/>
            <person name="Pallen M.J."/>
        </authorList>
    </citation>
    <scope>NUCLEOTIDE SEQUENCE</scope>
    <source>
        <strain evidence="2">1277</strain>
    </source>
</reference>
<name>A0A921MZJ6_9FIRM</name>
<dbReference type="CDD" id="cd03024">
    <property type="entry name" value="DsbA_FrnE"/>
    <property type="match status" value="1"/>
</dbReference>
<dbReference type="PANTHER" id="PTHR13887">
    <property type="entry name" value="GLUTATHIONE S-TRANSFERASE KAPPA"/>
    <property type="match status" value="1"/>
</dbReference>
<dbReference type="InterPro" id="IPR036249">
    <property type="entry name" value="Thioredoxin-like_sf"/>
</dbReference>
<organism evidence="2 3">
    <name type="scientific">Romboutsia timonensis</name>
    <dbReference type="NCBI Taxonomy" id="1776391"/>
    <lineage>
        <taxon>Bacteria</taxon>
        <taxon>Bacillati</taxon>
        <taxon>Bacillota</taxon>
        <taxon>Clostridia</taxon>
        <taxon>Peptostreptococcales</taxon>
        <taxon>Peptostreptococcaceae</taxon>
        <taxon>Romboutsia</taxon>
    </lineage>
</organism>
<dbReference type="SUPFAM" id="SSF52833">
    <property type="entry name" value="Thioredoxin-like"/>
    <property type="match status" value="1"/>
</dbReference>
<dbReference type="Gene3D" id="3.40.30.10">
    <property type="entry name" value="Glutaredoxin"/>
    <property type="match status" value="1"/>
</dbReference>
<dbReference type="Pfam" id="PF01323">
    <property type="entry name" value="DSBA"/>
    <property type="match status" value="1"/>
</dbReference>
<accession>A0A921MZJ6</accession>
<reference evidence="2" key="2">
    <citation type="submission" date="2021-09" db="EMBL/GenBank/DDBJ databases">
        <authorList>
            <person name="Gilroy R."/>
        </authorList>
    </citation>
    <scope>NUCLEOTIDE SEQUENCE</scope>
    <source>
        <strain evidence="2">1277</strain>
    </source>
</reference>
<feature type="domain" description="DSBA-like thioredoxin" evidence="1">
    <location>
        <begin position="3"/>
        <end position="203"/>
    </location>
</feature>